<evidence type="ECO:0008006" key="4">
    <source>
        <dbReference type="Google" id="ProtNLM"/>
    </source>
</evidence>
<proteinExistence type="predicted"/>
<organism evidence="2 3">
    <name type="scientific">Yoonia rhodophyticola</name>
    <dbReference type="NCBI Taxonomy" id="3137370"/>
    <lineage>
        <taxon>Bacteria</taxon>
        <taxon>Pseudomonadati</taxon>
        <taxon>Pseudomonadota</taxon>
        <taxon>Alphaproteobacteria</taxon>
        <taxon>Rhodobacterales</taxon>
        <taxon>Paracoccaceae</taxon>
        <taxon>Yoonia</taxon>
    </lineage>
</organism>
<evidence type="ECO:0000256" key="1">
    <source>
        <dbReference type="SAM" id="SignalP"/>
    </source>
</evidence>
<reference evidence="2" key="1">
    <citation type="submission" date="2024-08" db="EMBL/GenBank/DDBJ databases">
        <title>Phylogenomic analyses of a clade within the roseobacter group suggest taxonomic reassignments of species of the genera Aestuariivita, Citreicella, Loktanella, Nautella, Pelagibaca, Ruegeria, Thalassobius, Thiobacimonas and Tropicibacter, and the proposal o.</title>
        <authorList>
            <person name="Jeon C.O."/>
        </authorList>
    </citation>
    <scope>NUCLEOTIDE SEQUENCE</scope>
    <source>
        <strain evidence="2">SS1-5</strain>
    </source>
</reference>
<accession>A0AAN0NHR7</accession>
<feature type="chain" id="PRO_5042925313" description="APCDD1 domain-containing protein" evidence="1">
    <location>
        <begin position="23"/>
        <end position="192"/>
    </location>
</feature>
<dbReference type="EMBL" id="CP151767">
    <property type="protein sequence ID" value="WZU66422.1"/>
    <property type="molecule type" value="Genomic_DNA"/>
</dbReference>
<keyword evidence="3" id="KW-1185">Reference proteome</keyword>
<dbReference type="AlphaFoldDB" id="A0AAN0NHR7"/>
<feature type="signal peptide" evidence="1">
    <location>
        <begin position="1"/>
        <end position="22"/>
    </location>
</feature>
<dbReference type="Proteomes" id="UP001470809">
    <property type="component" value="Chromosome"/>
</dbReference>
<keyword evidence="1" id="KW-0732">Signal</keyword>
<protein>
    <recommendedName>
        <fullName evidence="4">APCDD1 domain-containing protein</fullName>
    </recommendedName>
</protein>
<dbReference type="RefSeq" id="WP_342075745.1">
    <property type="nucleotide sequence ID" value="NZ_CP151767.2"/>
</dbReference>
<dbReference type="KEGG" id="yrh:AABB31_15355"/>
<sequence length="192" mass="20889">MPLKTSLLALCIGLLTPTLAFATKPDDVLGTWKTGIGEQPAPDGSTAYLQVTTVFTETAQDLIFEIFADEALQMPLFKYHSSGPWDPQGASTIVPGAMEVNMTNDFSRVEIFVDAPQIWEALNMADCPLQIGVAVEVADCVNGPPFIVSDCMDMDLVMVDQDGQRLRYGGGDVNRCEVRPTEMSADAYFKVD</sequence>
<evidence type="ECO:0000313" key="2">
    <source>
        <dbReference type="EMBL" id="WZU66422.1"/>
    </source>
</evidence>
<name>A0AAN0NHR7_9RHOB</name>
<gene>
    <name evidence="2" type="ORF">AABB31_15355</name>
</gene>
<evidence type="ECO:0000313" key="3">
    <source>
        <dbReference type="Proteomes" id="UP001470809"/>
    </source>
</evidence>